<protein>
    <submittedName>
        <fullName evidence="3">HNH endonuclease</fullName>
    </submittedName>
</protein>
<reference evidence="4" key="1">
    <citation type="submission" date="2016-10" db="EMBL/GenBank/DDBJ databases">
        <authorList>
            <person name="Varghese N."/>
            <person name="Submissions S."/>
        </authorList>
    </citation>
    <scope>NUCLEOTIDE SEQUENCE [LARGE SCALE GENOMIC DNA]</scope>
    <source>
        <strain evidence="4">DSM 22427</strain>
    </source>
</reference>
<evidence type="ECO:0000313" key="3">
    <source>
        <dbReference type="EMBL" id="SFT06484.1"/>
    </source>
</evidence>
<feature type="region of interest" description="Disordered" evidence="1">
    <location>
        <begin position="1"/>
        <end position="20"/>
    </location>
</feature>
<feature type="compositionally biased region" description="Low complexity" evidence="1">
    <location>
        <begin position="1"/>
        <end position="13"/>
    </location>
</feature>
<dbReference type="CDD" id="cd00085">
    <property type="entry name" value="HNHc"/>
    <property type="match status" value="1"/>
</dbReference>
<proteinExistence type="predicted"/>
<keyword evidence="3" id="KW-0378">Hydrolase</keyword>
<keyword evidence="3" id="KW-0255">Endonuclease</keyword>
<dbReference type="GO" id="GO:0008270">
    <property type="term" value="F:zinc ion binding"/>
    <property type="evidence" value="ECO:0007669"/>
    <property type="project" value="InterPro"/>
</dbReference>
<gene>
    <name evidence="3" type="ORF">SAMN04488556_4178</name>
</gene>
<sequence>MTSSRFTRSNSSNAIGTGNLDHRMMEVDHIERIADGSHPLEESNLRTLCADCHSEKTVDENSGRDPALNVMLTNYLDLES</sequence>
<dbReference type="GO" id="GO:0004519">
    <property type="term" value="F:endonuclease activity"/>
    <property type="evidence" value="ECO:0007669"/>
    <property type="project" value="UniProtKB-KW"/>
</dbReference>
<dbReference type="Gene3D" id="1.10.30.50">
    <property type="match status" value="1"/>
</dbReference>
<keyword evidence="3" id="KW-0540">Nuclease</keyword>
<evidence type="ECO:0000256" key="1">
    <source>
        <dbReference type="SAM" id="MobiDB-lite"/>
    </source>
</evidence>
<dbReference type="EMBL" id="FOZS01000008">
    <property type="protein sequence ID" value="SFT06484.1"/>
    <property type="molecule type" value="Genomic_DNA"/>
</dbReference>
<evidence type="ECO:0000259" key="2">
    <source>
        <dbReference type="Pfam" id="PF01844"/>
    </source>
</evidence>
<feature type="domain" description="HNH" evidence="2">
    <location>
        <begin position="22"/>
        <end position="57"/>
    </location>
</feature>
<name>A0A1I6UYN7_9EURY</name>
<evidence type="ECO:0000313" key="4">
    <source>
        <dbReference type="Proteomes" id="UP000199199"/>
    </source>
</evidence>
<dbReference type="InterPro" id="IPR003615">
    <property type="entry name" value="HNH_nuc"/>
</dbReference>
<accession>A0A1I6UYN7</accession>
<dbReference type="GO" id="GO:0003676">
    <property type="term" value="F:nucleic acid binding"/>
    <property type="evidence" value="ECO:0007669"/>
    <property type="project" value="InterPro"/>
</dbReference>
<keyword evidence="4" id="KW-1185">Reference proteome</keyword>
<dbReference type="Pfam" id="PF01844">
    <property type="entry name" value="HNH"/>
    <property type="match status" value="1"/>
</dbReference>
<dbReference type="InterPro" id="IPR002711">
    <property type="entry name" value="HNH"/>
</dbReference>
<dbReference type="RefSeq" id="WP_245779555.1">
    <property type="nucleotide sequence ID" value="NZ_FOZS01000008.1"/>
</dbReference>
<dbReference type="Proteomes" id="UP000199199">
    <property type="component" value="Unassembled WGS sequence"/>
</dbReference>
<organism evidence="3 4">
    <name type="scientific">Halostagnicola kamekurae</name>
    <dbReference type="NCBI Taxonomy" id="619731"/>
    <lineage>
        <taxon>Archaea</taxon>
        <taxon>Methanobacteriati</taxon>
        <taxon>Methanobacteriota</taxon>
        <taxon>Stenosarchaea group</taxon>
        <taxon>Halobacteria</taxon>
        <taxon>Halobacteriales</taxon>
        <taxon>Natrialbaceae</taxon>
        <taxon>Halostagnicola</taxon>
    </lineage>
</organism>
<dbReference type="AlphaFoldDB" id="A0A1I6UYN7"/>